<evidence type="ECO:0000313" key="1">
    <source>
        <dbReference type="Proteomes" id="UP000095283"/>
    </source>
</evidence>
<proteinExistence type="predicted"/>
<protein>
    <submittedName>
        <fullName evidence="2">Uncharacterized protein</fullName>
    </submittedName>
</protein>
<sequence length="42" mass="4856">MVYIPKCVYSIFPIIKCIFANVYSSGMRPMGIQRSMDPNIDR</sequence>
<name>A0A1I7W885_HETBA</name>
<dbReference type="WBParaSite" id="Hba_00834">
    <property type="protein sequence ID" value="Hba_00834"/>
    <property type="gene ID" value="Hba_00834"/>
</dbReference>
<dbReference type="Proteomes" id="UP000095283">
    <property type="component" value="Unplaced"/>
</dbReference>
<evidence type="ECO:0000313" key="2">
    <source>
        <dbReference type="WBParaSite" id="Hba_00834"/>
    </source>
</evidence>
<reference evidence="2" key="1">
    <citation type="submission" date="2016-11" db="UniProtKB">
        <authorList>
            <consortium name="WormBaseParasite"/>
        </authorList>
    </citation>
    <scope>IDENTIFICATION</scope>
</reference>
<accession>A0A1I7W885</accession>
<organism evidence="1 2">
    <name type="scientific">Heterorhabditis bacteriophora</name>
    <name type="common">Entomopathogenic nematode worm</name>
    <dbReference type="NCBI Taxonomy" id="37862"/>
    <lineage>
        <taxon>Eukaryota</taxon>
        <taxon>Metazoa</taxon>
        <taxon>Ecdysozoa</taxon>
        <taxon>Nematoda</taxon>
        <taxon>Chromadorea</taxon>
        <taxon>Rhabditida</taxon>
        <taxon>Rhabditina</taxon>
        <taxon>Rhabditomorpha</taxon>
        <taxon>Strongyloidea</taxon>
        <taxon>Heterorhabditidae</taxon>
        <taxon>Heterorhabditis</taxon>
    </lineage>
</organism>
<keyword evidence="1" id="KW-1185">Reference proteome</keyword>
<dbReference type="AlphaFoldDB" id="A0A1I7W885"/>